<evidence type="ECO:0000256" key="7">
    <source>
        <dbReference type="ARBA" id="ARBA00022692"/>
    </source>
</evidence>
<dbReference type="PANTHER" id="PTHR10656:SF8">
    <property type="entry name" value="INOSITOL 1,4,5-TRISPHOSPHATE RECEPTOR-INTERACTING PROTEIN"/>
    <property type="match status" value="1"/>
</dbReference>
<evidence type="ECO:0000256" key="10">
    <source>
        <dbReference type="ARBA" id="ARBA00023054"/>
    </source>
</evidence>
<feature type="compositionally biased region" description="Polar residues" evidence="14">
    <location>
        <begin position="219"/>
        <end position="228"/>
    </location>
</feature>
<dbReference type="AlphaFoldDB" id="A0A6P3VJ06"/>
<feature type="domain" description="Mab-21-like HhH/H2TH-like" evidence="15">
    <location>
        <begin position="572"/>
        <end position="643"/>
    </location>
</feature>
<protein>
    <recommendedName>
        <fullName evidence="5">Inositol 1,4,5-trisphosphate receptor-interacting protein</fullName>
    </recommendedName>
</protein>
<keyword evidence="10" id="KW-0175">Coiled coil</keyword>
<dbReference type="GO" id="GO:0005886">
    <property type="term" value="C:plasma membrane"/>
    <property type="evidence" value="ECO:0007669"/>
    <property type="project" value="UniProtKB-SubCell"/>
</dbReference>
<dbReference type="GeneID" id="105891023"/>
<dbReference type="RefSeq" id="XP_012672614.2">
    <property type="nucleotide sequence ID" value="XM_012817160.3"/>
</dbReference>
<dbReference type="GO" id="GO:0005640">
    <property type="term" value="C:nuclear outer membrane"/>
    <property type="evidence" value="ECO:0007669"/>
    <property type="project" value="UniProtKB-SubCell"/>
</dbReference>
<comment type="subcellular location">
    <subcellularLocation>
        <location evidence="2">Cell membrane</location>
        <topology evidence="2">Single-pass type I membrane protein</topology>
    </subcellularLocation>
    <subcellularLocation>
        <location evidence="3">Nucleus outer membrane</location>
        <topology evidence="3">Single-pass type I membrane protein</topology>
    </subcellularLocation>
</comment>
<dbReference type="Pfam" id="PF20266">
    <property type="entry name" value="Mab-21_C"/>
    <property type="match status" value="1"/>
</dbReference>
<dbReference type="Gene3D" id="1.10.1410.40">
    <property type="match status" value="1"/>
</dbReference>
<dbReference type="PRINTS" id="PR02107">
    <property type="entry name" value="INOS145TPRIP"/>
</dbReference>
<dbReference type="SMART" id="SM01265">
    <property type="entry name" value="Mab-21"/>
    <property type="match status" value="1"/>
</dbReference>
<keyword evidence="13" id="KW-0539">Nucleus</keyword>
<evidence type="ECO:0000256" key="12">
    <source>
        <dbReference type="ARBA" id="ARBA00023180"/>
    </source>
</evidence>
<gene>
    <name evidence="17" type="primary">LOC105891023</name>
</gene>
<evidence type="ECO:0000256" key="6">
    <source>
        <dbReference type="ARBA" id="ARBA00022475"/>
    </source>
</evidence>
<sequence>MQGPLLRVLVVVAGLIFPKEHSVILEHDDIINSMQEREGLLLRERARLEQELVVVEAMAVKDQPERPESSHLLQARDQNLGQSHAEPHLSDHEGQAVLKGNFSAEGKKETNESEPPDQKYSQMEDAAQLEDEEPSGFSEEFPPHQEVSTEHQGLSPAEREAENGELAEGELEVPQTTLSENVEAQEVKEGRQPFHNDFSDPEENSKGFEDQDASHSAEKTSQNEQQLDTGVRRGSQAKPKQSQPSTDGNYMWYLCNAYSIFSLIRILIRFLRGNSLDQEMPEAPQHDPQTAPPITAEVHVLDQGTLMGFYERYVHVPPHESQRVCEFVEGFVDDLLVAIREISSDQAGVEVEDLIEVGSLYESWCTGRTLTCDLWVSISPREPISFQVQLLIDKDEKAAMRGYGKVKMLKGGQSAANGCPCSQASEESDMLCLLHTNDKREDKRDEVTEVTDGPLCCENTPYLSRAHVARWFRSAVCKAWEQMSHRYELELSFQSQESPGALSVRFRSGRTIHFNVTPVVKLEDTDVCLVSYLASKRKDGTPEAQWPLSFARYERNLLRYLGKRLPQNACHLHCLQILSFLNKKQIWLTGEGNLSGHHLKTVLLHLLLEKKEPSEWASDHLAGRLQEMLGFLKGSLQRRRLNHALVGNPLVPQEVGLPPNIRQSKPINILQPLLDHGHQYTRTVQHFEEMLKNMPVLIQEYMNIQQKVDSSS</sequence>
<feature type="compositionally biased region" description="Basic and acidic residues" evidence="14">
    <location>
        <begin position="185"/>
        <end position="218"/>
    </location>
</feature>
<keyword evidence="9" id="KW-1133">Transmembrane helix</keyword>
<keyword evidence="17" id="KW-0675">Receptor</keyword>
<dbReference type="InterPro" id="IPR046906">
    <property type="entry name" value="Mab-21_HhH/H2TH-like"/>
</dbReference>
<dbReference type="Gene3D" id="3.30.460.90">
    <property type="match status" value="1"/>
</dbReference>
<accession>A0A6P3VJ06</accession>
<dbReference type="Proteomes" id="UP000515152">
    <property type="component" value="Chromosome 24"/>
</dbReference>
<name>A0A6P3VJ06_CLUHA</name>
<evidence type="ECO:0000313" key="17">
    <source>
        <dbReference type="RefSeq" id="XP_012672614.2"/>
    </source>
</evidence>
<comment type="function">
    <text evidence="1">Enhances Ca(2+)-mediated inhibition of inositol 1,4,5-triphosphate receptor (ITPR) Ca(2+) release.</text>
</comment>
<reference evidence="17" key="1">
    <citation type="submission" date="2025-08" db="UniProtKB">
        <authorList>
            <consortium name="RefSeq"/>
        </authorList>
    </citation>
    <scope>IDENTIFICATION</scope>
</reference>
<dbReference type="InterPro" id="IPR024810">
    <property type="entry name" value="MAB21L/cGLR"/>
</dbReference>
<keyword evidence="8" id="KW-0732">Signal</keyword>
<keyword evidence="6" id="KW-1003">Cell membrane</keyword>
<evidence type="ECO:0000256" key="9">
    <source>
        <dbReference type="ARBA" id="ARBA00022989"/>
    </source>
</evidence>
<evidence type="ECO:0000256" key="11">
    <source>
        <dbReference type="ARBA" id="ARBA00023136"/>
    </source>
</evidence>
<evidence type="ECO:0000313" key="16">
    <source>
        <dbReference type="Proteomes" id="UP000515152"/>
    </source>
</evidence>
<evidence type="ECO:0000259" key="15">
    <source>
        <dbReference type="Pfam" id="PF20266"/>
    </source>
</evidence>
<proteinExistence type="inferred from homology"/>
<evidence type="ECO:0000256" key="3">
    <source>
        <dbReference type="ARBA" id="ARBA00004494"/>
    </source>
</evidence>
<evidence type="ECO:0000256" key="13">
    <source>
        <dbReference type="ARBA" id="ARBA00023242"/>
    </source>
</evidence>
<keyword evidence="12" id="KW-0325">Glycoprotein</keyword>
<comment type="similarity">
    <text evidence="4">Belongs to the ITPRIP family.</text>
</comment>
<keyword evidence="7" id="KW-0812">Transmembrane</keyword>
<dbReference type="PANTHER" id="PTHR10656">
    <property type="entry name" value="CELL FATE DETERMINING PROTEIN MAB21-RELATED"/>
    <property type="match status" value="1"/>
</dbReference>
<keyword evidence="16" id="KW-1185">Reference proteome</keyword>
<evidence type="ECO:0000256" key="4">
    <source>
        <dbReference type="ARBA" id="ARBA00005554"/>
    </source>
</evidence>
<evidence type="ECO:0000256" key="8">
    <source>
        <dbReference type="ARBA" id="ARBA00022729"/>
    </source>
</evidence>
<evidence type="ECO:0000256" key="1">
    <source>
        <dbReference type="ARBA" id="ARBA00003856"/>
    </source>
</evidence>
<organism evidence="16 17">
    <name type="scientific">Clupea harengus</name>
    <name type="common">Atlantic herring</name>
    <dbReference type="NCBI Taxonomy" id="7950"/>
    <lineage>
        <taxon>Eukaryota</taxon>
        <taxon>Metazoa</taxon>
        <taxon>Chordata</taxon>
        <taxon>Craniata</taxon>
        <taxon>Vertebrata</taxon>
        <taxon>Euteleostomi</taxon>
        <taxon>Actinopterygii</taxon>
        <taxon>Neopterygii</taxon>
        <taxon>Teleostei</taxon>
        <taxon>Clupei</taxon>
        <taxon>Clupeiformes</taxon>
        <taxon>Clupeoidei</taxon>
        <taxon>Clupeidae</taxon>
        <taxon>Clupea</taxon>
    </lineage>
</organism>
<evidence type="ECO:0000256" key="14">
    <source>
        <dbReference type="SAM" id="MobiDB-lite"/>
    </source>
</evidence>
<keyword evidence="11" id="KW-0472">Membrane</keyword>
<evidence type="ECO:0000256" key="5">
    <source>
        <dbReference type="ARBA" id="ARBA00019443"/>
    </source>
</evidence>
<dbReference type="OrthoDB" id="9923553at2759"/>
<evidence type="ECO:0000256" key="2">
    <source>
        <dbReference type="ARBA" id="ARBA00004251"/>
    </source>
</evidence>
<dbReference type="InterPro" id="IPR026250">
    <property type="entry name" value="ITPRIP-like"/>
</dbReference>
<feature type="region of interest" description="Disordered" evidence="14">
    <location>
        <begin position="104"/>
        <end position="246"/>
    </location>
</feature>
<dbReference type="KEGG" id="char:105891023"/>